<organism evidence="6 7">
    <name type="scientific">Candidatus Faecenecus gallistercoris</name>
    <dbReference type="NCBI Taxonomy" id="2840793"/>
    <lineage>
        <taxon>Bacteria</taxon>
        <taxon>Bacillati</taxon>
        <taxon>Bacillota</taxon>
        <taxon>Bacillota incertae sedis</taxon>
        <taxon>Candidatus Faecenecus</taxon>
    </lineage>
</organism>
<feature type="domain" description="Transposase IS4-like" evidence="5">
    <location>
        <begin position="112"/>
        <end position="351"/>
    </location>
</feature>
<dbReference type="PANTHER" id="PTHR33258:SF1">
    <property type="entry name" value="TRANSPOSASE INSL FOR INSERTION SEQUENCE ELEMENT IS186A-RELATED"/>
    <property type="match status" value="1"/>
</dbReference>
<name>A0A9D0YYD0_9FIRM</name>
<evidence type="ECO:0000313" key="7">
    <source>
        <dbReference type="Proteomes" id="UP000886725"/>
    </source>
</evidence>
<dbReference type="Pfam" id="PF01609">
    <property type="entry name" value="DDE_Tnp_1"/>
    <property type="match status" value="1"/>
</dbReference>
<keyword evidence="4" id="KW-0233">DNA recombination</keyword>
<evidence type="ECO:0000259" key="5">
    <source>
        <dbReference type="Pfam" id="PF01609"/>
    </source>
</evidence>
<dbReference type="Gene3D" id="3.90.350.10">
    <property type="entry name" value="Transposase Inhibitor Protein From Tn5, Chain A, domain 1"/>
    <property type="match status" value="1"/>
</dbReference>
<dbReference type="PANTHER" id="PTHR33258">
    <property type="entry name" value="TRANSPOSASE INSL FOR INSERTION SEQUENCE ELEMENT IS186A-RELATED"/>
    <property type="match status" value="1"/>
</dbReference>
<dbReference type="GO" id="GO:0003677">
    <property type="term" value="F:DNA binding"/>
    <property type="evidence" value="ECO:0007669"/>
    <property type="project" value="UniProtKB-KW"/>
</dbReference>
<sequence length="458" mass="54094">MKKYVEMLKYFNKIIASEETLKESRIKDNYFSRNTKLGYKSLIKFILSRTGKTTTNEINNYYSEINMLENSVSKQSIFQAREKLNASVFRYLNHKMIRFYYQNNQISKCKGYITLAIDGTVLEMPLTEETTSAFGITKSTDCPTKTSPRCSGLYDVLNHIYLDFLVNHWTVSEIPMAYEQIKVAKEIIKNEKCIFLADRYYGATDLFLYLESLNYKYCFRGKKNFYKHHLDEKIKDGMFHIPLDDTWIKRFKIEEVKEIASNKKELVIRVIRFNKSEITGKDETDNEEIILFSNLSQEEFSTEEIIELYGLRWKIETGYGILKTKLEFERVTSEKVNIILQDVYSQILVHNQISLLKNLCDKKIDGTSKYEYQVNINNLINLFRKWLPTILNQISKLSKIISLIISKILKNKEPIRKNRLFPRWNAYINKPVTLKFRVDGKRNPKVHKTKLGFLRIAR</sequence>
<dbReference type="InterPro" id="IPR002559">
    <property type="entry name" value="Transposase_11"/>
</dbReference>
<dbReference type="NCBIfam" id="NF033592">
    <property type="entry name" value="transpos_IS4_1"/>
    <property type="match status" value="1"/>
</dbReference>
<accession>A0A9D0YYD0</accession>
<dbReference type="InterPro" id="IPR012337">
    <property type="entry name" value="RNaseH-like_sf"/>
</dbReference>
<evidence type="ECO:0000313" key="6">
    <source>
        <dbReference type="EMBL" id="HIQ64511.1"/>
    </source>
</evidence>
<evidence type="ECO:0000256" key="1">
    <source>
        <dbReference type="ARBA" id="ARBA00010075"/>
    </source>
</evidence>
<reference evidence="6" key="1">
    <citation type="submission" date="2020-10" db="EMBL/GenBank/DDBJ databases">
        <authorList>
            <person name="Gilroy R."/>
        </authorList>
    </citation>
    <scope>NUCLEOTIDE SEQUENCE</scope>
    <source>
        <strain evidence="6">CHK165-10780</strain>
    </source>
</reference>
<dbReference type="SUPFAM" id="SSF53098">
    <property type="entry name" value="Ribonuclease H-like"/>
    <property type="match status" value="1"/>
</dbReference>
<evidence type="ECO:0000256" key="4">
    <source>
        <dbReference type="ARBA" id="ARBA00023172"/>
    </source>
</evidence>
<dbReference type="GO" id="GO:0006313">
    <property type="term" value="P:DNA transposition"/>
    <property type="evidence" value="ECO:0007669"/>
    <property type="project" value="InterPro"/>
</dbReference>
<dbReference type="Proteomes" id="UP000886725">
    <property type="component" value="Unassembled WGS sequence"/>
</dbReference>
<reference evidence="6" key="2">
    <citation type="journal article" date="2021" name="PeerJ">
        <title>Extensive microbial diversity within the chicken gut microbiome revealed by metagenomics and culture.</title>
        <authorList>
            <person name="Gilroy R."/>
            <person name="Ravi A."/>
            <person name="Getino M."/>
            <person name="Pursley I."/>
            <person name="Horton D.L."/>
            <person name="Alikhan N.F."/>
            <person name="Baker D."/>
            <person name="Gharbi K."/>
            <person name="Hall N."/>
            <person name="Watson M."/>
            <person name="Adriaenssens E.M."/>
            <person name="Foster-Nyarko E."/>
            <person name="Jarju S."/>
            <person name="Secka A."/>
            <person name="Antonio M."/>
            <person name="Oren A."/>
            <person name="Chaudhuri R.R."/>
            <person name="La Ragione R."/>
            <person name="Hildebrand F."/>
            <person name="Pallen M.J."/>
        </authorList>
    </citation>
    <scope>NUCLEOTIDE SEQUENCE</scope>
    <source>
        <strain evidence="6">CHK165-10780</strain>
    </source>
</reference>
<gene>
    <name evidence="6" type="ORF">IAC85_02105</name>
</gene>
<proteinExistence type="inferred from homology"/>
<protein>
    <submittedName>
        <fullName evidence="6">IS4 family transposase</fullName>
    </submittedName>
</protein>
<comment type="similarity">
    <text evidence="1">Belongs to the transposase 11 family.</text>
</comment>
<keyword evidence="2" id="KW-0815">Transposition</keyword>
<comment type="caution">
    <text evidence="6">The sequence shown here is derived from an EMBL/GenBank/DDBJ whole genome shotgun (WGS) entry which is preliminary data.</text>
</comment>
<dbReference type="InterPro" id="IPR047952">
    <property type="entry name" value="Transpos_IS4"/>
</dbReference>
<evidence type="ECO:0000256" key="3">
    <source>
        <dbReference type="ARBA" id="ARBA00023125"/>
    </source>
</evidence>
<evidence type="ECO:0000256" key="2">
    <source>
        <dbReference type="ARBA" id="ARBA00022578"/>
    </source>
</evidence>
<keyword evidence="3" id="KW-0238">DNA-binding</keyword>
<dbReference type="AlphaFoldDB" id="A0A9D0YYD0"/>
<dbReference type="GO" id="GO:0004803">
    <property type="term" value="F:transposase activity"/>
    <property type="evidence" value="ECO:0007669"/>
    <property type="project" value="InterPro"/>
</dbReference>
<dbReference type="EMBL" id="DVFU01000042">
    <property type="protein sequence ID" value="HIQ64511.1"/>
    <property type="molecule type" value="Genomic_DNA"/>
</dbReference>